<gene>
    <name evidence="1" type="primary">26</name>
    <name evidence="1" type="ORF">PBI_CORGI_26</name>
</gene>
<evidence type="ECO:0000313" key="2">
    <source>
        <dbReference type="Proteomes" id="UP000268506"/>
    </source>
</evidence>
<dbReference type="GeneID" id="80090741"/>
<accession>A0A3G2KF05</accession>
<organism evidence="1 2">
    <name type="scientific">Arthrobacter phage Corgi</name>
    <dbReference type="NCBI Taxonomy" id="2419952"/>
    <lineage>
        <taxon>Viruses</taxon>
        <taxon>Duplodnaviria</taxon>
        <taxon>Heunggongvirae</taxon>
        <taxon>Uroviricota</taxon>
        <taxon>Caudoviricetes</taxon>
        <taxon>Feeclasvirinae</taxon>
        <taxon>Corgivirus</taxon>
        <taxon>Corgivirus corgi</taxon>
    </lineage>
</organism>
<dbReference type="EMBL" id="MH834607">
    <property type="protein sequence ID" value="AYN57574.1"/>
    <property type="molecule type" value="Genomic_DNA"/>
</dbReference>
<name>A0A3G2KF05_9CAUD</name>
<dbReference type="Proteomes" id="UP000268506">
    <property type="component" value="Segment"/>
</dbReference>
<protein>
    <submittedName>
        <fullName evidence="1">Uncharacterized protein</fullName>
    </submittedName>
</protein>
<dbReference type="RefSeq" id="YP_010761497.1">
    <property type="nucleotide sequence ID" value="NC_073596.1"/>
</dbReference>
<dbReference type="KEGG" id="vg:80090741"/>
<proteinExistence type="predicted"/>
<keyword evidence="2" id="KW-1185">Reference proteome</keyword>
<reference evidence="1 2" key="1">
    <citation type="submission" date="2018-09" db="EMBL/GenBank/DDBJ databases">
        <authorList>
            <person name="Rimple P.A."/>
            <person name="Stoner T.H."/>
            <person name="Garlena R.A."/>
            <person name="Russell D.A."/>
            <person name="Pope W.H."/>
            <person name="Jacobs-Sera D."/>
            <person name="Hatfull G.F."/>
        </authorList>
    </citation>
    <scope>NUCLEOTIDE SEQUENCE [LARGE SCALE GENOMIC DNA]</scope>
</reference>
<evidence type="ECO:0000313" key="1">
    <source>
        <dbReference type="EMBL" id="AYN57574.1"/>
    </source>
</evidence>
<sequence length="71" mass="8085">MTPALDQDLAVLALLLLALGQLALGVWLWWTSCRRRGHDDLELTALHNDGRVAWRARRCQRCGSLRFDELA</sequence>